<proteinExistence type="inferred from homology"/>
<sequence>MNQSTEEQPTLEQLDIWCEQALSSPSPSQREEAERRLRYYFPTFSETLAEITGGQGSVGSGREHIMAVFPAIKGPADAASWMSMFMRQSSKVFSLSYIVRRMRVLVLNHLGVMSGEQKTELRNSLFAVIQEKFVELPAFLIDDTARTLALVMMFTWFDLPDSADVVDTVLEMAKMSNKHQVLALQMMRAIVEEFSHELPPKYISRQRRVVVTFRDKQLKNIFEHSISAMRTAIGGLTGADGQQDQLMILSQALLVQRDCLAFDFIGLAPDESSDEAVAIQIPSTWKDLIQTDDFLDPYFEGYKRSSPPVSSQFIEVLVMHASIRRSFYMETVRSTFVKRMSAGIVEILNGGIGLEDVENYHHMHRLLARFRCIHTLVEIEESPVYRELLGSVARFSLTGLTLYEWSPNSIGPLLTFWSKVASTHDARDNSNAEIAGDLIASTLPQIIREYLHAMILATMRVVTGETMADNPLDNADALLDNMALVANIARSSYETCAPVVLEMFRDVAGKYEALLNSGQAGDEAMVVVESQLAWAVYAVAQCIGGRQPYKSLPEDDRVDAEMFATGLKLDQLVRQRIQSSITTPPSEALELAFLQLYQSFRANYIGEQYYKTTAVYARLSAMVGLNDSAAVLELILQKVLFNFRTWAAQSPVIQRSLALFHEMAVGYVSVRQVAKLDTVKFLLANHSSDQFRFLHSIDEYKQRSMYYAGLARILFTGDTTAAQFADFMQPWAQTIDRLLDLPDAQLEQEAVRAELIRILRDLRGFLSAVSSKTNYILFFEWISAGRMRLVHRSLQVAGDARVQVAALKFLAEFVYNRTQRLNFDVTSANGILIFREASAAIWEYGNCVLKSAQPVRNVYKDRYKGVAVCFSILMRLITGKYVAIGVMPLYGDTALDHAYTIVLELLKHLPVADVIAYPKLGKATTSMLEALLAKTNIDLVGLDEQAYEHVMRVCVEAFDHAETAVSSAACSVIDGVLTAALEGTADSSKHPVVVKLMRQRPDIVEYLLRTMLNIVLFEDRPNDWSFSRPLFCLIVLNGDFALQYTSQIVQYQAAERQEDLVKALKDLFSATEFVVSVSNRDSFTQALTQYRREVTSKNLILMVPTNQTLGKAVDIMAYEPKKEEGDGAKDAEAAMAD</sequence>
<dbReference type="GO" id="GO:0005643">
    <property type="term" value="C:nuclear pore"/>
    <property type="evidence" value="ECO:0007669"/>
    <property type="project" value="TreeGrafter"/>
</dbReference>
<dbReference type="OrthoDB" id="244158at2759"/>
<keyword evidence="5" id="KW-0963">Cytoplasm</keyword>
<dbReference type="GO" id="GO:0005737">
    <property type="term" value="C:cytoplasm"/>
    <property type="evidence" value="ECO:0007669"/>
    <property type="project" value="UniProtKB-SubCell"/>
</dbReference>
<reference evidence="9" key="1">
    <citation type="submission" date="2022-07" db="EMBL/GenBank/DDBJ databases">
        <title>Phylogenomic reconstructions and comparative analyses of Kickxellomycotina fungi.</title>
        <authorList>
            <person name="Reynolds N.K."/>
            <person name="Stajich J.E."/>
            <person name="Barry K."/>
            <person name="Grigoriev I.V."/>
            <person name="Crous P."/>
            <person name="Smith M.E."/>
        </authorList>
    </citation>
    <scope>NUCLEOTIDE SEQUENCE</scope>
    <source>
        <strain evidence="9">NBRC 32514</strain>
    </source>
</reference>
<keyword evidence="6" id="KW-0653">Protein transport</keyword>
<keyword evidence="7" id="KW-0539">Nucleus</keyword>
<dbReference type="GO" id="GO:0005049">
    <property type="term" value="F:nuclear export signal receptor activity"/>
    <property type="evidence" value="ECO:0007669"/>
    <property type="project" value="InterPro"/>
</dbReference>
<accession>A0A9W7Y1X7</accession>
<dbReference type="SUPFAM" id="SSF48371">
    <property type="entry name" value="ARM repeat"/>
    <property type="match status" value="1"/>
</dbReference>
<feature type="domain" description="Exportin-7/Ran-binding protein 17 TPR repeats" evidence="8">
    <location>
        <begin position="464"/>
        <end position="700"/>
    </location>
</feature>
<dbReference type="GO" id="GO:0006611">
    <property type="term" value="P:protein export from nucleus"/>
    <property type="evidence" value="ECO:0007669"/>
    <property type="project" value="TreeGrafter"/>
</dbReference>
<gene>
    <name evidence="9" type="ORF">LPJ53_003508</name>
</gene>
<evidence type="ECO:0000256" key="7">
    <source>
        <dbReference type="ARBA" id="ARBA00023242"/>
    </source>
</evidence>
<dbReference type="Proteomes" id="UP001149813">
    <property type="component" value="Unassembled WGS sequence"/>
</dbReference>
<keyword evidence="4" id="KW-0813">Transport</keyword>
<dbReference type="InterPro" id="IPR016024">
    <property type="entry name" value="ARM-type_fold"/>
</dbReference>
<evidence type="ECO:0000256" key="3">
    <source>
        <dbReference type="ARBA" id="ARBA00009466"/>
    </source>
</evidence>
<keyword evidence="10" id="KW-1185">Reference proteome</keyword>
<dbReference type="Gene3D" id="1.25.10.10">
    <property type="entry name" value="Leucine-rich Repeat Variant"/>
    <property type="match status" value="1"/>
</dbReference>
<organism evidence="9 10">
    <name type="scientific">Coemansia erecta</name>
    <dbReference type="NCBI Taxonomy" id="147472"/>
    <lineage>
        <taxon>Eukaryota</taxon>
        <taxon>Fungi</taxon>
        <taxon>Fungi incertae sedis</taxon>
        <taxon>Zoopagomycota</taxon>
        <taxon>Kickxellomycotina</taxon>
        <taxon>Kickxellomycetes</taxon>
        <taxon>Kickxellales</taxon>
        <taxon>Kickxellaceae</taxon>
        <taxon>Coemansia</taxon>
    </lineage>
</organism>
<comment type="subcellular location">
    <subcellularLocation>
        <location evidence="2">Cytoplasm</location>
    </subcellularLocation>
    <subcellularLocation>
        <location evidence="1">Nucleus</location>
    </subcellularLocation>
</comment>
<protein>
    <recommendedName>
        <fullName evidence="8">Exportin-7/Ran-binding protein 17 TPR repeats domain-containing protein</fullName>
    </recommendedName>
</protein>
<dbReference type="EMBL" id="JANBOJ010000134">
    <property type="protein sequence ID" value="KAJ1722040.1"/>
    <property type="molecule type" value="Genomic_DNA"/>
</dbReference>
<dbReference type="PANTHER" id="PTHR12596:SF2">
    <property type="entry name" value="EXPORTIN-7 ISOFORM X1"/>
    <property type="match status" value="1"/>
</dbReference>
<evidence type="ECO:0000256" key="5">
    <source>
        <dbReference type="ARBA" id="ARBA00022490"/>
    </source>
</evidence>
<dbReference type="InterPro" id="IPR057947">
    <property type="entry name" value="TPR_XPO7/RBP17"/>
</dbReference>
<comment type="similarity">
    <text evidence="3">Belongs to the exportin family.</text>
</comment>
<evidence type="ECO:0000256" key="4">
    <source>
        <dbReference type="ARBA" id="ARBA00022448"/>
    </source>
</evidence>
<dbReference type="InterPro" id="IPR044189">
    <property type="entry name" value="XPO4/7-like"/>
</dbReference>
<evidence type="ECO:0000256" key="1">
    <source>
        <dbReference type="ARBA" id="ARBA00004123"/>
    </source>
</evidence>
<evidence type="ECO:0000313" key="10">
    <source>
        <dbReference type="Proteomes" id="UP001149813"/>
    </source>
</evidence>
<evidence type="ECO:0000256" key="2">
    <source>
        <dbReference type="ARBA" id="ARBA00004496"/>
    </source>
</evidence>
<comment type="caution">
    <text evidence="9">The sequence shown here is derived from an EMBL/GenBank/DDBJ whole genome shotgun (WGS) entry which is preliminary data.</text>
</comment>
<name>A0A9W7Y1X7_9FUNG</name>
<evidence type="ECO:0000313" key="9">
    <source>
        <dbReference type="EMBL" id="KAJ1722040.1"/>
    </source>
</evidence>
<dbReference type="InterPro" id="IPR011989">
    <property type="entry name" value="ARM-like"/>
</dbReference>
<evidence type="ECO:0000256" key="6">
    <source>
        <dbReference type="ARBA" id="ARBA00022927"/>
    </source>
</evidence>
<dbReference type="AlphaFoldDB" id="A0A9W7Y1X7"/>
<dbReference type="PANTHER" id="PTHR12596">
    <property type="entry name" value="EXPORTIN 4,7-RELATED"/>
    <property type="match status" value="1"/>
</dbReference>
<evidence type="ECO:0000259" key="8">
    <source>
        <dbReference type="Pfam" id="PF25795"/>
    </source>
</evidence>
<dbReference type="Pfam" id="PF25795">
    <property type="entry name" value="TPR_XPO7"/>
    <property type="match status" value="1"/>
</dbReference>